<reference evidence="1 2" key="1">
    <citation type="submission" date="2024-10" db="EMBL/GenBank/DDBJ databases">
        <title>The Natural Products Discovery Center: Release of the First 8490 Sequenced Strains for Exploring Actinobacteria Biosynthetic Diversity.</title>
        <authorList>
            <person name="Kalkreuter E."/>
            <person name="Kautsar S.A."/>
            <person name="Yang D."/>
            <person name="Bader C.D."/>
            <person name="Teijaro C.N."/>
            <person name="Fluegel L."/>
            <person name="Davis C.M."/>
            <person name="Simpson J.R."/>
            <person name="Lauterbach L."/>
            <person name="Steele A.D."/>
            <person name="Gui C."/>
            <person name="Meng S."/>
            <person name="Li G."/>
            <person name="Viehrig K."/>
            <person name="Ye F."/>
            <person name="Su P."/>
            <person name="Kiefer A.F."/>
            <person name="Nichols A."/>
            <person name="Cepeda A.J."/>
            <person name="Yan W."/>
            <person name="Fan B."/>
            <person name="Jiang Y."/>
            <person name="Adhikari A."/>
            <person name="Zheng C.-J."/>
            <person name="Schuster L."/>
            <person name="Cowan T.M."/>
            <person name="Smanski M.J."/>
            <person name="Chevrette M.G."/>
            <person name="De Carvalho L.P.S."/>
            <person name="Shen B."/>
        </authorList>
    </citation>
    <scope>NUCLEOTIDE SEQUENCE [LARGE SCALE GENOMIC DNA]</scope>
    <source>
        <strain evidence="1 2">NPDC050545</strain>
    </source>
</reference>
<protein>
    <submittedName>
        <fullName evidence="1">Uncharacterized protein</fullName>
    </submittedName>
</protein>
<name>A0ABW7Z1R8_9ACTN</name>
<keyword evidence="2" id="KW-1185">Reference proteome</keyword>
<evidence type="ECO:0000313" key="1">
    <source>
        <dbReference type="EMBL" id="MFI6502111.1"/>
    </source>
</evidence>
<organism evidence="1 2">
    <name type="scientific">Nonomuraea typhae</name>
    <dbReference type="NCBI Taxonomy" id="2603600"/>
    <lineage>
        <taxon>Bacteria</taxon>
        <taxon>Bacillati</taxon>
        <taxon>Actinomycetota</taxon>
        <taxon>Actinomycetes</taxon>
        <taxon>Streptosporangiales</taxon>
        <taxon>Streptosporangiaceae</taxon>
        <taxon>Nonomuraea</taxon>
    </lineage>
</organism>
<comment type="caution">
    <text evidence="1">The sequence shown here is derived from an EMBL/GenBank/DDBJ whole genome shotgun (WGS) entry which is preliminary data.</text>
</comment>
<dbReference type="EMBL" id="JBITGY010000009">
    <property type="protein sequence ID" value="MFI6502111.1"/>
    <property type="molecule type" value="Genomic_DNA"/>
</dbReference>
<dbReference type="Proteomes" id="UP001612741">
    <property type="component" value="Unassembled WGS sequence"/>
</dbReference>
<gene>
    <name evidence="1" type="ORF">ACIBG2_32350</name>
</gene>
<dbReference type="RefSeq" id="WP_397087146.1">
    <property type="nucleotide sequence ID" value="NZ_JBITGY010000009.1"/>
</dbReference>
<proteinExistence type="predicted"/>
<sequence length="346" mass="36836">MKHIVLLGAALSTLVTGVQDAGWRVARTADSPSGGYADVGATGPEDAWVVRTGLPLLRWNGKTWRESGGTAVPYLVTAAGPGEAWQFVESPARLDARHLHGGKWHEHPIPVQGTHAVAALATGPSDCWVSGLRLGTRGMEDAAWHWTGKGWTEVRTPLPITDFAASSPADVWALSSLGAQSAGHAAAILRLTKAGWRQAPVPSISLPGRSRAGDAYAELHDIVALGPREAYAVGGISFILGEERIVREALVLRWNGKAWLRLPHRPAETAYTEAVPDGAGGLWLATRRQDRSDVLTHYASGRWTQTAIGKDVTVTGLANVPGTRKMWATAETGEAGAARQLILTYP</sequence>
<evidence type="ECO:0000313" key="2">
    <source>
        <dbReference type="Proteomes" id="UP001612741"/>
    </source>
</evidence>
<accession>A0ABW7Z1R8</accession>